<keyword evidence="7" id="KW-0255">Endonuclease</keyword>
<dbReference type="SMART" id="SM00518">
    <property type="entry name" value="AP2Ec"/>
    <property type="match status" value="1"/>
</dbReference>
<gene>
    <name evidence="7" type="primary">nfo</name>
    <name evidence="9" type="ORF">F7O44_09620</name>
</gene>
<dbReference type="PROSITE" id="PS00729">
    <property type="entry name" value="AP_NUCLEASE_F2_1"/>
    <property type="match status" value="1"/>
</dbReference>
<dbReference type="EMBL" id="WLZY01000002">
    <property type="protein sequence ID" value="NDL57327.1"/>
    <property type="molecule type" value="Genomic_DNA"/>
</dbReference>
<feature type="binding site" evidence="7">
    <location>
        <position position="266"/>
    </location>
    <ligand>
        <name>Zn(2+)</name>
        <dbReference type="ChEBI" id="CHEBI:29105"/>
        <label>2</label>
    </ligand>
</feature>
<dbReference type="NCBIfam" id="TIGR00587">
    <property type="entry name" value="nfo"/>
    <property type="match status" value="1"/>
</dbReference>
<comment type="cofactor">
    <cofactor evidence="7">
        <name>Zn(2+)</name>
        <dbReference type="ChEBI" id="CHEBI:29105"/>
    </cofactor>
    <text evidence="7">Binds 3 Zn(2+) ions.</text>
</comment>
<keyword evidence="3 7" id="KW-0227">DNA damage</keyword>
<evidence type="ECO:0000256" key="2">
    <source>
        <dbReference type="ARBA" id="ARBA00022723"/>
    </source>
</evidence>
<dbReference type="HAMAP" id="MF_00152">
    <property type="entry name" value="Nfo"/>
    <property type="match status" value="1"/>
</dbReference>
<feature type="binding site" evidence="7">
    <location>
        <position position="150"/>
    </location>
    <ligand>
        <name>Zn(2+)</name>
        <dbReference type="ChEBI" id="CHEBI:29105"/>
        <label>1</label>
    </ligand>
</feature>
<dbReference type="InterPro" id="IPR018246">
    <property type="entry name" value="AP_endonuc_F2_Zn_BS"/>
</dbReference>
<feature type="binding site" evidence="7">
    <location>
        <position position="72"/>
    </location>
    <ligand>
        <name>Zn(2+)</name>
        <dbReference type="ChEBI" id="CHEBI:29105"/>
        <label>1</label>
    </ligand>
</feature>
<protein>
    <recommendedName>
        <fullName evidence="7">Probable endonuclease 4</fullName>
        <ecNumber evidence="7">3.1.21.2</ecNumber>
    </recommendedName>
    <alternativeName>
        <fullName evidence="7">Endodeoxyribonuclease IV</fullName>
    </alternativeName>
    <alternativeName>
        <fullName evidence="7">Endonuclease IV</fullName>
    </alternativeName>
</protein>
<feature type="binding site" evidence="7">
    <location>
        <position position="234"/>
    </location>
    <ligand>
        <name>Zn(2+)</name>
        <dbReference type="ChEBI" id="CHEBI:29105"/>
        <label>3</label>
    </ligand>
</feature>
<feature type="binding site" evidence="7">
    <location>
        <position position="221"/>
    </location>
    <ligand>
        <name>Zn(2+)</name>
        <dbReference type="ChEBI" id="CHEBI:29105"/>
        <label>2</label>
    </ligand>
</feature>
<dbReference type="Pfam" id="PF01261">
    <property type="entry name" value="AP_endonuc_2"/>
    <property type="match status" value="1"/>
</dbReference>
<comment type="function">
    <text evidence="7">Endonuclease IV plays a role in DNA repair. It cleaves phosphodiester bonds at apurinic or apyrimidinic (AP) sites, generating a 3'-hydroxyl group and a 5'-terminal sugar phosphate.</text>
</comment>
<dbReference type="PROSITE" id="PS51432">
    <property type="entry name" value="AP_NUCLEASE_F2_4"/>
    <property type="match status" value="1"/>
</dbReference>
<keyword evidence="5 7" id="KW-0862">Zinc</keyword>
<dbReference type="Gene3D" id="3.20.20.150">
    <property type="entry name" value="Divalent-metal-dependent TIM barrel enzymes"/>
    <property type="match status" value="1"/>
</dbReference>
<dbReference type="InterPro" id="IPR036237">
    <property type="entry name" value="Xyl_isomerase-like_sf"/>
</dbReference>
<dbReference type="EC" id="3.1.21.2" evidence="7"/>
<keyword evidence="4 7" id="KW-0378">Hydrolase</keyword>
<evidence type="ECO:0000313" key="9">
    <source>
        <dbReference type="EMBL" id="NDL57327.1"/>
    </source>
</evidence>
<dbReference type="SUPFAM" id="SSF51658">
    <property type="entry name" value="Xylose isomerase-like"/>
    <property type="match status" value="1"/>
</dbReference>
<evidence type="ECO:0000256" key="7">
    <source>
        <dbReference type="HAMAP-Rule" id="MF_00152"/>
    </source>
</evidence>
<proteinExistence type="inferred from homology"/>
<evidence type="ECO:0000256" key="6">
    <source>
        <dbReference type="ARBA" id="ARBA00023204"/>
    </source>
</evidence>
<comment type="catalytic activity">
    <reaction evidence="7">
        <text>Endonucleolytic cleavage to 5'-phosphooligonucleotide end-products.</text>
        <dbReference type="EC" id="3.1.21.2"/>
    </reaction>
</comment>
<organism evidence="9 10">
    <name type="scientific">Phytoactinopolyspora mesophila</name>
    <dbReference type="NCBI Taxonomy" id="2650750"/>
    <lineage>
        <taxon>Bacteria</taxon>
        <taxon>Bacillati</taxon>
        <taxon>Actinomycetota</taxon>
        <taxon>Actinomycetes</taxon>
        <taxon>Jiangellales</taxon>
        <taxon>Jiangellaceae</taxon>
        <taxon>Phytoactinopolyspora</taxon>
    </lineage>
</organism>
<name>A0A7K3M2T4_9ACTN</name>
<dbReference type="FunFam" id="3.20.20.150:FF:000001">
    <property type="entry name" value="Probable endonuclease 4"/>
    <property type="match status" value="1"/>
</dbReference>
<sequence length="289" mass="30527">MPPNASPPLVGTHLPAAGKLATVPIRAHELGAESVQVFLGNPRGWARTPGVPETDAAFREAAAQLSMPVLVHAPYLINLGSPTPETYERSRVSVEHALLRGNEIGATGVVVHTGSCVAEGSDDVAMKQVRDALLPVLDALDDDAPALMLEPTAGQGRSLCATVDDLGRYLDVLDYHPRAKICFDTCHFFAAGHDLATPGGMTATLDALVEVAGPGRLAAVHANDSKDVCGAFRDRHERIGAGHIGAEAFRELLRHPAVAGLPVVLETPDGPEAYREDMALLRSLRRSSP</sequence>
<keyword evidence="7" id="KW-0540">Nuclease</keyword>
<keyword evidence="10" id="KW-1185">Reference proteome</keyword>
<keyword evidence="6 7" id="KW-0234">DNA repair</keyword>
<dbReference type="GO" id="GO:0008833">
    <property type="term" value="F:deoxyribonuclease IV (phage-T4-induced) activity"/>
    <property type="evidence" value="ECO:0007669"/>
    <property type="project" value="UniProtKB-UniRule"/>
</dbReference>
<feature type="binding site" evidence="7">
    <location>
        <position position="150"/>
    </location>
    <ligand>
        <name>Zn(2+)</name>
        <dbReference type="ChEBI" id="CHEBI:29105"/>
        <label>2</label>
    </ligand>
</feature>
<dbReference type="GO" id="GO:0003677">
    <property type="term" value="F:DNA binding"/>
    <property type="evidence" value="ECO:0007669"/>
    <property type="project" value="InterPro"/>
</dbReference>
<reference evidence="9 10" key="1">
    <citation type="submission" date="2019-11" db="EMBL/GenBank/DDBJ databases">
        <authorList>
            <person name="Li X.-J."/>
            <person name="Feng X.-M."/>
        </authorList>
    </citation>
    <scope>NUCLEOTIDE SEQUENCE [LARGE SCALE GENOMIC DNA]</scope>
    <source>
        <strain evidence="9 10">XMNu-373</strain>
    </source>
</reference>
<feature type="binding site" evidence="7">
    <location>
        <position position="236"/>
    </location>
    <ligand>
        <name>Zn(2+)</name>
        <dbReference type="ChEBI" id="CHEBI:29105"/>
        <label>3</label>
    </ligand>
</feature>
<dbReference type="GO" id="GO:0008081">
    <property type="term" value="F:phosphoric diester hydrolase activity"/>
    <property type="evidence" value="ECO:0007669"/>
    <property type="project" value="TreeGrafter"/>
</dbReference>
<dbReference type="RefSeq" id="WP_162449975.1">
    <property type="nucleotide sequence ID" value="NZ_WLZY01000002.1"/>
</dbReference>
<dbReference type="PANTHER" id="PTHR21445:SF0">
    <property type="entry name" value="APURINIC-APYRIMIDINIC ENDONUCLEASE"/>
    <property type="match status" value="1"/>
</dbReference>
<evidence type="ECO:0000259" key="8">
    <source>
        <dbReference type="Pfam" id="PF01261"/>
    </source>
</evidence>
<evidence type="ECO:0000256" key="3">
    <source>
        <dbReference type="ARBA" id="ARBA00022763"/>
    </source>
</evidence>
<comment type="similarity">
    <text evidence="1 7">Belongs to the AP endonuclease 2 family.</text>
</comment>
<evidence type="ECO:0000256" key="1">
    <source>
        <dbReference type="ARBA" id="ARBA00005340"/>
    </source>
</evidence>
<accession>A0A7K3M2T4</accession>
<dbReference type="InterPro" id="IPR001719">
    <property type="entry name" value="AP_endonuc_2"/>
</dbReference>
<feature type="binding site" evidence="7">
    <location>
        <position position="184"/>
    </location>
    <ligand>
        <name>Zn(2+)</name>
        <dbReference type="ChEBI" id="CHEBI:29105"/>
        <label>2</label>
    </ligand>
</feature>
<dbReference type="Proteomes" id="UP000460435">
    <property type="component" value="Unassembled WGS sequence"/>
</dbReference>
<dbReference type="GO" id="GO:0008270">
    <property type="term" value="F:zinc ion binding"/>
    <property type="evidence" value="ECO:0007669"/>
    <property type="project" value="UniProtKB-UniRule"/>
</dbReference>
<dbReference type="PROSITE" id="PS00731">
    <property type="entry name" value="AP_NUCLEASE_F2_3"/>
    <property type="match status" value="1"/>
</dbReference>
<feature type="binding site" evidence="7">
    <location>
        <position position="187"/>
    </location>
    <ligand>
        <name>Zn(2+)</name>
        <dbReference type="ChEBI" id="CHEBI:29105"/>
        <label>3</label>
    </ligand>
</feature>
<dbReference type="AlphaFoldDB" id="A0A7K3M2T4"/>
<evidence type="ECO:0000256" key="5">
    <source>
        <dbReference type="ARBA" id="ARBA00022833"/>
    </source>
</evidence>
<comment type="caution">
    <text evidence="9">The sequence shown here is derived from an EMBL/GenBank/DDBJ whole genome shotgun (WGS) entry which is preliminary data.</text>
</comment>
<dbReference type="GO" id="GO:0003906">
    <property type="term" value="F:DNA-(apurinic or apyrimidinic site) endonuclease activity"/>
    <property type="evidence" value="ECO:0007669"/>
    <property type="project" value="TreeGrafter"/>
</dbReference>
<feature type="domain" description="Xylose isomerase-like TIM barrel" evidence="8">
    <location>
        <begin position="26"/>
        <end position="283"/>
    </location>
</feature>
<evidence type="ECO:0000313" key="10">
    <source>
        <dbReference type="Proteomes" id="UP000460435"/>
    </source>
</evidence>
<dbReference type="CDD" id="cd00019">
    <property type="entry name" value="AP2Ec"/>
    <property type="match status" value="1"/>
</dbReference>
<evidence type="ECO:0000256" key="4">
    <source>
        <dbReference type="ARBA" id="ARBA00022801"/>
    </source>
</evidence>
<dbReference type="GO" id="GO:0006284">
    <property type="term" value="P:base-excision repair"/>
    <property type="evidence" value="ECO:0007669"/>
    <property type="project" value="TreeGrafter"/>
</dbReference>
<dbReference type="PANTHER" id="PTHR21445">
    <property type="entry name" value="ENDONUCLEASE IV ENDODEOXYRIBONUCLEASE IV"/>
    <property type="match status" value="1"/>
</dbReference>
<keyword evidence="2 7" id="KW-0479">Metal-binding</keyword>
<dbReference type="InterPro" id="IPR013022">
    <property type="entry name" value="Xyl_isomerase-like_TIM-brl"/>
</dbReference>
<feature type="binding site" evidence="7">
    <location>
        <position position="112"/>
    </location>
    <ligand>
        <name>Zn(2+)</name>
        <dbReference type="ChEBI" id="CHEBI:29105"/>
        <label>1</label>
    </ligand>
</feature>